<organism evidence="3 4">
    <name type="scientific">Capsella rubella</name>
    <dbReference type="NCBI Taxonomy" id="81985"/>
    <lineage>
        <taxon>Eukaryota</taxon>
        <taxon>Viridiplantae</taxon>
        <taxon>Streptophyta</taxon>
        <taxon>Embryophyta</taxon>
        <taxon>Tracheophyta</taxon>
        <taxon>Spermatophyta</taxon>
        <taxon>Magnoliopsida</taxon>
        <taxon>eudicotyledons</taxon>
        <taxon>Gunneridae</taxon>
        <taxon>Pentapetalae</taxon>
        <taxon>rosids</taxon>
        <taxon>malvids</taxon>
        <taxon>Brassicales</taxon>
        <taxon>Brassicaceae</taxon>
        <taxon>Camelineae</taxon>
        <taxon>Capsella</taxon>
    </lineage>
</organism>
<accession>R0GL66</accession>
<gene>
    <name evidence="3" type="ORF">CARUB_v10012350mg</name>
</gene>
<protein>
    <recommendedName>
        <fullName evidence="2">Ubiquitin-like domain-containing protein</fullName>
    </recommendedName>
</protein>
<dbReference type="Gene3D" id="3.10.20.90">
    <property type="entry name" value="Phosphatidylinositol 3-kinase Catalytic Subunit, Chain A, domain 1"/>
    <property type="match status" value="1"/>
</dbReference>
<dbReference type="Proteomes" id="UP000029121">
    <property type="component" value="Unassembled WGS sequence"/>
</dbReference>
<dbReference type="InterPro" id="IPR029071">
    <property type="entry name" value="Ubiquitin-like_domsf"/>
</dbReference>
<dbReference type="eggNOG" id="KOG0001">
    <property type="taxonomic scope" value="Eukaryota"/>
</dbReference>
<dbReference type="KEGG" id="crb:17900444"/>
<dbReference type="SUPFAM" id="SSF54236">
    <property type="entry name" value="Ubiquitin-like"/>
    <property type="match status" value="1"/>
</dbReference>
<dbReference type="PRINTS" id="PR00348">
    <property type="entry name" value="UBIQUITIN"/>
</dbReference>
<dbReference type="STRING" id="81985.R0GL66"/>
<dbReference type="OrthoDB" id="428577at2759"/>
<dbReference type="PANTHER" id="PTHR10666">
    <property type="entry name" value="UBIQUITIN"/>
    <property type="match status" value="1"/>
</dbReference>
<dbReference type="PROSITE" id="PS50053">
    <property type="entry name" value="UBIQUITIN_2"/>
    <property type="match status" value="1"/>
</dbReference>
<dbReference type="InterPro" id="IPR050158">
    <property type="entry name" value="Ubiquitin_ubiquitin-like"/>
</dbReference>
<dbReference type="FunFam" id="3.10.20.90:FF:000160">
    <property type="entry name" value="Polyubiquitin-C"/>
    <property type="match status" value="1"/>
</dbReference>
<dbReference type="InterPro" id="IPR019956">
    <property type="entry name" value="Ubiquitin_dom"/>
</dbReference>
<dbReference type="EMBL" id="KB870805">
    <property type="protein sequence ID" value="EOA36717.1"/>
    <property type="molecule type" value="Genomic_DNA"/>
</dbReference>
<feature type="domain" description="Ubiquitin-like" evidence="2">
    <location>
        <begin position="92"/>
        <end position="164"/>
    </location>
</feature>
<dbReference type="SMART" id="SM00213">
    <property type="entry name" value="UBQ"/>
    <property type="match status" value="1"/>
</dbReference>
<evidence type="ECO:0000256" key="1">
    <source>
        <dbReference type="ARBA" id="ARBA00022499"/>
    </source>
</evidence>
<dbReference type="Pfam" id="PF00240">
    <property type="entry name" value="ubiquitin"/>
    <property type="match status" value="1"/>
</dbReference>
<name>R0GL66_9BRAS</name>
<evidence type="ECO:0000313" key="4">
    <source>
        <dbReference type="Proteomes" id="UP000029121"/>
    </source>
</evidence>
<evidence type="ECO:0000259" key="2">
    <source>
        <dbReference type="PROSITE" id="PS50053"/>
    </source>
</evidence>
<reference evidence="4" key="1">
    <citation type="journal article" date="2013" name="Nat. Genet.">
        <title>The Capsella rubella genome and the genomic consequences of rapid mating system evolution.</title>
        <authorList>
            <person name="Slotte T."/>
            <person name="Hazzouri K.M."/>
            <person name="Agren J.A."/>
            <person name="Koenig D."/>
            <person name="Maumus F."/>
            <person name="Guo Y.L."/>
            <person name="Steige K."/>
            <person name="Platts A.E."/>
            <person name="Escobar J.S."/>
            <person name="Newman L.K."/>
            <person name="Wang W."/>
            <person name="Mandakova T."/>
            <person name="Vello E."/>
            <person name="Smith L.M."/>
            <person name="Henz S.R."/>
            <person name="Steffen J."/>
            <person name="Takuno S."/>
            <person name="Brandvain Y."/>
            <person name="Coop G."/>
            <person name="Andolfatto P."/>
            <person name="Hu T.T."/>
            <person name="Blanchette M."/>
            <person name="Clark R.M."/>
            <person name="Quesneville H."/>
            <person name="Nordborg M."/>
            <person name="Gaut B.S."/>
            <person name="Lysak M.A."/>
            <person name="Jenkins J."/>
            <person name="Grimwood J."/>
            <person name="Chapman J."/>
            <person name="Prochnik S."/>
            <person name="Shu S."/>
            <person name="Rokhsar D."/>
            <person name="Schmutz J."/>
            <person name="Weigel D."/>
            <person name="Wright S.I."/>
        </authorList>
    </citation>
    <scope>NUCLEOTIDE SEQUENCE [LARGE SCALE GENOMIC DNA]</scope>
    <source>
        <strain evidence="4">cv. Monte Gargano</strain>
    </source>
</reference>
<keyword evidence="1" id="KW-1017">Isopeptide bond</keyword>
<evidence type="ECO:0000313" key="3">
    <source>
        <dbReference type="EMBL" id="EOA36717.1"/>
    </source>
</evidence>
<dbReference type="GO" id="GO:0003729">
    <property type="term" value="F:mRNA binding"/>
    <property type="evidence" value="ECO:0007669"/>
    <property type="project" value="UniProtKB-ARBA"/>
</dbReference>
<sequence length="164" mass="18626">MQISIKTVNGRTTINLEVDISKLIDLKIDEEATPTHRTNVRHSTVMRRFENTNDGKTTINFEVDSSRTVDLRIHDDPTLQITGPDICHVEFMHVFIKTLTGKRIALEVENCDTIESIKAKIQDREGTPVSVQRLIFMGKQLEDGLTVADYSILNDSILHLVLRL</sequence>
<dbReference type="InterPro" id="IPR000626">
    <property type="entry name" value="Ubiquitin-like_dom"/>
</dbReference>
<dbReference type="AlphaFoldDB" id="R0GL66"/>
<keyword evidence="4" id="KW-1185">Reference proteome</keyword>
<proteinExistence type="predicted"/>